<dbReference type="Proteomes" id="UP000076738">
    <property type="component" value="Unassembled WGS sequence"/>
</dbReference>
<name>A0A167K0V9_CALVF</name>
<accession>A0A167K0V9</accession>
<reference evidence="1 2" key="1">
    <citation type="journal article" date="2016" name="Mol. Biol. Evol.">
        <title>Comparative Genomics of Early-Diverging Mushroom-Forming Fungi Provides Insights into the Origins of Lignocellulose Decay Capabilities.</title>
        <authorList>
            <person name="Nagy L.G."/>
            <person name="Riley R."/>
            <person name="Tritt A."/>
            <person name="Adam C."/>
            <person name="Daum C."/>
            <person name="Floudas D."/>
            <person name="Sun H."/>
            <person name="Yadav J.S."/>
            <person name="Pangilinan J."/>
            <person name="Larsson K.H."/>
            <person name="Matsuura K."/>
            <person name="Barry K."/>
            <person name="Labutti K."/>
            <person name="Kuo R."/>
            <person name="Ohm R.A."/>
            <person name="Bhattacharya S.S."/>
            <person name="Shirouzu T."/>
            <person name="Yoshinaga Y."/>
            <person name="Martin F.M."/>
            <person name="Grigoriev I.V."/>
            <person name="Hibbett D.S."/>
        </authorList>
    </citation>
    <scope>NUCLEOTIDE SEQUENCE [LARGE SCALE GENOMIC DNA]</scope>
    <source>
        <strain evidence="1 2">TUFC12733</strain>
    </source>
</reference>
<organism evidence="1 2">
    <name type="scientific">Calocera viscosa (strain TUFC12733)</name>
    <dbReference type="NCBI Taxonomy" id="1330018"/>
    <lineage>
        <taxon>Eukaryota</taxon>
        <taxon>Fungi</taxon>
        <taxon>Dikarya</taxon>
        <taxon>Basidiomycota</taxon>
        <taxon>Agaricomycotina</taxon>
        <taxon>Dacrymycetes</taxon>
        <taxon>Dacrymycetales</taxon>
        <taxon>Dacrymycetaceae</taxon>
        <taxon>Calocera</taxon>
    </lineage>
</organism>
<keyword evidence="2" id="KW-1185">Reference proteome</keyword>
<proteinExistence type="predicted"/>
<sequence>MTFPYRQDAMAICPHARRLFIFALPPPSPPRNQPRHRSPVHALQSALISRAGRERANSHCKTRRALHSVAPSRSLLLVLTPPTFCWPVHLTSSSSADPYFRLSFTGMAN</sequence>
<evidence type="ECO:0000313" key="1">
    <source>
        <dbReference type="EMBL" id="KZO94135.1"/>
    </source>
</evidence>
<protein>
    <submittedName>
        <fullName evidence="1">Uncharacterized protein</fullName>
    </submittedName>
</protein>
<gene>
    <name evidence="1" type="ORF">CALVIDRAFT_225470</name>
</gene>
<dbReference type="EMBL" id="KV417296">
    <property type="protein sequence ID" value="KZO94135.1"/>
    <property type="molecule type" value="Genomic_DNA"/>
</dbReference>
<evidence type="ECO:0000313" key="2">
    <source>
        <dbReference type="Proteomes" id="UP000076738"/>
    </source>
</evidence>
<dbReference type="AlphaFoldDB" id="A0A167K0V9"/>